<feature type="compositionally biased region" description="Polar residues" evidence="1">
    <location>
        <begin position="42"/>
        <end position="78"/>
    </location>
</feature>
<feature type="compositionally biased region" description="Low complexity" evidence="1">
    <location>
        <begin position="221"/>
        <end position="233"/>
    </location>
</feature>
<comment type="caution">
    <text evidence="2">The sequence shown here is derived from an EMBL/GenBank/DDBJ whole genome shotgun (WGS) entry which is preliminary data.</text>
</comment>
<organism evidence="2 3">
    <name type="scientific">Linnemannia gamsii</name>
    <dbReference type="NCBI Taxonomy" id="64522"/>
    <lineage>
        <taxon>Eukaryota</taxon>
        <taxon>Fungi</taxon>
        <taxon>Fungi incertae sedis</taxon>
        <taxon>Mucoromycota</taxon>
        <taxon>Mortierellomycotina</taxon>
        <taxon>Mortierellomycetes</taxon>
        <taxon>Mortierellales</taxon>
        <taxon>Mortierellaceae</taxon>
        <taxon>Linnemannia</taxon>
    </lineage>
</organism>
<name>A0ABQ7JPC1_9FUNG</name>
<feature type="region of interest" description="Disordered" evidence="1">
    <location>
        <begin position="42"/>
        <end position="83"/>
    </location>
</feature>
<feature type="region of interest" description="Disordered" evidence="1">
    <location>
        <begin position="117"/>
        <end position="158"/>
    </location>
</feature>
<dbReference type="EMBL" id="JAAAIM010001040">
    <property type="protein sequence ID" value="KAG0282570.1"/>
    <property type="molecule type" value="Genomic_DNA"/>
</dbReference>
<evidence type="ECO:0000313" key="3">
    <source>
        <dbReference type="Proteomes" id="UP001194696"/>
    </source>
</evidence>
<keyword evidence="3" id="KW-1185">Reference proteome</keyword>
<sequence length="284" mass="30623">MEPTRSSYVEYGQGNMLNLDAGTIKRKIDSNEYDDEIIQEVQPNGKRTCSPMNHSPFSNFGTPTQTTPKSSGPAWSQPNPSPLLRTAAHHAAALNHNNGSNAHTHAHAQATGHDLIHGYQTPESGLSSNTASPYTGGSSMDMEMESSDSVNAQDTSPSMAQHTNAMFRASLTSPILSQEYHQQQLQQQHLQQHQQAAAAQAAAAQNGAGLLPSALPAPGQGTNSDSNGGNSNNEYVPVHGRSMQIPSYARVPLNEANEARRYRDQRWSSCIYGVDTRIGQGMMI</sequence>
<proteinExistence type="predicted"/>
<protein>
    <submittedName>
        <fullName evidence="2">Uncharacterized protein</fullName>
    </submittedName>
</protein>
<evidence type="ECO:0000256" key="1">
    <source>
        <dbReference type="SAM" id="MobiDB-lite"/>
    </source>
</evidence>
<feature type="compositionally biased region" description="Polar residues" evidence="1">
    <location>
        <begin position="121"/>
        <end position="137"/>
    </location>
</feature>
<feature type="region of interest" description="Disordered" evidence="1">
    <location>
        <begin position="180"/>
        <end position="238"/>
    </location>
</feature>
<evidence type="ECO:0000313" key="2">
    <source>
        <dbReference type="EMBL" id="KAG0282570.1"/>
    </source>
</evidence>
<dbReference type="Proteomes" id="UP001194696">
    <property type="component" value="Unassembled WGS sequence"/>
</dbReference>
<accession>A0ABQ7JPC1</accession>
<reference evidence="2 3" key="1">
    <citation type="journal article" date="2020" name="Fungal Divers.">
        <title>Resolving the Mortierellaceae phylogeny through synthesis of multi-gene phylogenetics and phylogenomics.</title>
        <authorList>
            <person name="Vandepol N."/>
            <person name="Liber J."/>
            <person name="Desiro A."/>
            <person name="Na H."/>
            <person name="Kennedy M."/>
            <person name="Barry K."/>
            <person name="Grigoriev I.V."/>
            <person name="Miller A.N."/>
            <person name="O'Donnell K."/>
            <person name="Stajich J.E."/>
            <person name="Bonito G."/>
        </authorList>
    </citation>
    <scope>NUCLEOTIDE SEQUENCE [LARGE SCALE GENOMIC DNA]</scope>
    <source>
        <strain evidence="2 3">AD045</strain>
    </source>
</reference>
<feature type="compositionally biased region" description="Low complexity" evidence="1">
    <location>
        <begin position="181"/>
        <end position="205"/>
    </location>
</feature>
<gene>
    <name evidence="2" type="ORF">BGZ96_000352</name>
</gene>